<dbReference type="InterPro" id="IPR019734">
    <property type="entry name" value="TPR_rpt"/>
</dbReference>
<keyword evidence="10" id="KW-1185">Reference proteome</keyword>
<evidence type="ECO:0000256" key="4">
    <source>
        <dbReference type="PROSITE-ProRule" id="PRU00339"/>
    </source>
</evidence>
<feature type="repeat" description="TPR" evidence="4">
    <location>
        <begin position="256"/>
        <end position="289"/>
    </location>
</feature>
<feature type="domain" description="Tetratricopeptide repeat protein 21A/21B fourth ARM" evidence="8">
    <location>
        <begin position="258"/>
        <end position="410"/>
    </location>
</feature>
<evidence type="ECO:0000259" key="5">
    <source>
        <dbReference type="Pfam" id="PF25060"/>
    </source>
</evidence>
<evidence type="ECO:0000259" key="7">
    <source>
        <dbReference type="Pfam" id="PF25064"/>
    </source>
</evidence>
<dbReference type="InterPro" id="IPR056832">
    <property type="entry name" value="ARM_TT21_2nd"/>
</dbReference>
<dbReference type="GO" id="GO:0061512">
    <property type="term" value="P:protein localization to cilium"/>
    <property type="evidence" value="ECO:0007669"/>
    <property type="project" value="TreeGrafter"/>
</dbReference>
<feature type="domain" description="Tetratricopeptide repeat protein 21A/21B C-terminal ARM" evidence="6">
    <location>
        <begin position="602"/>
        <end position="810"/>
    </location>
</feature>
<evidence type="ECO:0000256" key="2">
    <source>
        <dbReference type="ARBA" id="ARBA00022737"/>
    </source>
</evidence>
<dbReference type="SUPFAM" id="SSF48452">
    <property type="entry name" value="TPR-like"/>
    <property type="match status" value="3"/>
</dbReference>
<dbReference type="PANTHER" id="PTHR14699">
    <property type="entry name" value="STI2 PROTEIN-RELATED"/>
    <property type="match status" value="1"/>
</dbReference>
<keyword evidence="3 4" id="KW-0802">TPR repeat</keyword>
<evidence type="ECO:0000259" key="6">
    <source>
        <dbReference type="Pfam" id="PF25063"/>
    </source>
</evidence>
<dbReference type="FunFam" id="1.25.40.10:FF:000377">
    <property type="entry name" value="Tetratricopeptide repeat domain 21B"/>
    <property type="match status" value="1"/>
</dbReference>
<keyword evidence="2" id="KW-0677">Repeat</keyword>
<dbReference type="PROSITE" id="PS50005">
    <property type="entry name" value="TPR"/>
    <property type="match status" value="3"/>
</dbReference>
<gene>
    <name evidence="9" type="ORF">GDO78_003192</name>
</gene>
<evidence type="ECO:0000313" key="10">
    <source>
        <dbReference type="Proteomes" id="UP000770717"/>
    </source>
</evidence>
<dbReference type="Proteomes" id="UP000770717">
    <property type="component" value="Unassembled WGS sequence"/>
</dbReference>
<protein>
    <recommendedName>
        <fullName evidence="11">Tetratricopeptide repeat domain 21A</fullName>
    </recommendedName>
</protein>
<dbReference type="OrthoDB" id="10259630at2759"/>
<accession>A0A8J6EWL1</accession>
<comment type="caution">
    <text evidence="9">The sequence shown here is derived from an EMBL/GenBank/DDBJ whole genome shotgun (WGS) entry which is preliminary data.</text>
</comment>
<dbReference type="Pfam" id="PF25064">
    <property type="entry name" value="ARM_TT21_5th"/>
    <property type="match status" value="1"/>
</dbReference>
<dbReference type="SMART" id="SM00028">
    <property type="entry name" value="TPR"/>
    <property type="match status" value="11"/>
</dbReference>
<dbReference type="Pfam" id="PF25058">
    <property type="entry name" value="ARM_TT21"/>
    <property type="match status" value="1"/>
</dbReference>
<dbReference type="InterPro" id="IPR056834">
    <property type="entry name" value="ARM_TT21_C"/>
</dbReference>
<dbReference type="GO" id="GO:0035721">
    <property type="term" value="P:intraciliary retrograde transport"/>
    <property type="evidence" value="ECO:0007669"/>
    <property type="project" value="TreeGrafter"/>
</dbReference>
<evidence type="ECO:0000313" key="9">
    <source>
        <dbReference type="EMBL" id="KAG9476518.1"/>
    </source>
</evidence>
<dbReference type="FunFam" id="1.25.40.10:FF:000197">
    <property type="entry name" value="Tetratricopeptide repeat domain 21B"/>
    <property type="match status" value="1"/>
</dbReference>
<proteinExistence type="inferred from homology"/>
<comment type="similarity">
    <text evidence="1">Belongs to the TTC21 family.</text>
</comment>
<dbReference type="PANTHER" id="PTHR14699:SF2">
    <property type="entry name" value="TETRATRICOPEPTIDE REPEAT PROTEIN 21A"/>
    <property type="match status" value="1"/>
</dbReference>
<dbReference type="GO" id="GO:0030991">
    <property type="term" value="C:intraciliary transport particle A"/>
    <property type="evidence" value="ECO:0007669"/>
    <property type="project" value="TreeGrafter"/>
</dbReference>
<evidence type="ECO:0000259" key="8">
    <source>
        <dbReference type="Pfam" id="PF25068"/>
    </source>
</evidence>
<evidence type="ECO:0000256" key="1">
    <source>
        <dbReference type="ARBA" id="ARBA00010935"/>
    </source>
</evidence>
<dbReference type="AlphaFoldDB" id="A0A8J6EWL1"/>
<reference evidence="9" key="1">
    <citation type="thesis" date="2020" institute="ProQuest LLC" country="789 East Eisenhower Parkway, Ann Arbor, MI, USA">
        <title>Comparative Genomics and Chromosome Evolution.</title>
        <authorList>
            <person name="Mudd A.B."/>
        </authorList>
    </citation>
    <scope>NUCLEOTIDE SEQUENCE</scope>
    <source>
        <strain evidence="9">HN-11 Male</strain>
        <tissue evidence="9">Kidney and liver</tissue>
    </source>
</reference>
<dbReference type="Pfam" id="PF25060">
    <property type="entry name" value="ARM_TT21_2nd"/>
    <property type="match status" value="1"/>
</dbReference>
<feature type="domain" description="Tetratricopeptide repeat protein 21A/21B second ARM" evidence="5">
    <location>
        <begin position="1"/>
        <end position="43"/>
    </location>
</feature>
<name>A0A8J6EWL1_ELECQ</name>
<dbReference type="InterPro" id="IPR056836">
    <property type="entry name" value="ARM_TT21_4th"/>
</dbReference>
<organism evidence="9 10">
    <name type="scientific">Eleutherodactylus coqui</name>
    <name type="common">Puerto Rican coqui</name>
    <dbReference type="NCBI Taxonomy" id="57060"/>
    <lineage>
        <taxon>Eukaryota</taxon>
        <taxon>Metazoa</taxon>
        <taxon>Chordata</taxon>
        <taxon>Craniata</taxon>
        <taxon>Vertebrata</taxon>
        <taxon>Euteleostomi</taxon>
        <taxon>Amphibia</taxon>
        <taxon>Batrachia</taxon>
        <taxon>Anura</taxon>
        <taxon>Neobatrachia</taxon>
        <taxon>Hyloidea</taxon>
        <taxon>Eleutherodactylidae</taxon>
        <taxon>Eleutherodactylinae</taxon>
        <taxon>Eleutherodactylus</taxon>
        <taxon>Eleutherodactylus</taxon>
    </lineage>
</organism>
<dbReference type="Pfam" id="PF25063">
    <property type="entry name" value="ARM_TT21_C"/>
    <property type="match status" value="1"/>
</dbReference>
<evidence type="ECO:0008006" key="11">
    <source>
        <dbReference type="Google" id="ProtNLM"/>
    </source>
</evidence>
<dbReference type="Gene3D" id="1.25.40.10">
    <property type="entry name" value="Tetratricopeptide repeat domain"/>
    <property type="match status" value="5"/>
</dbReference>
<dbReference type="GO" id="GO:0005929">
    <property type="term" value="C:cilium"/>
    <property type="evidence" value="ECO:0007669"/>
    <property type="project" value="GOC"/>
</dbReference>
<sequence>MSQVIYLSGNFDGAQGTLKRCIELNPEWSDAHLLMAQIHLSQGQFTKGSQSLETGVSYNFKMREHPLYHLIKARVLKQTGRLSEAAQMLRMCMSLPEMKRGAATRGKADPLSLGDRVSVYLELADILRLNGEQHEATKIIQDAIHAFRGTPEEIRIVVANADMCLSKGDVAMALSLLGDVKPNQPYYTEVKKKMADIYLKVRMDKKLYITCYRELSEQLPGAHTSLLLGDAFMNIQEPEKALEVYDQAQQKKPNDATLIKRVGLSLVKTHQYKKAINYYEVALKMNPEDFLYCDLAELFLKLKNYSKAESLLQHALEHEPASDLPAMINDVKFLLLLGQTYKTSRKDLLVETLSKALDIQTRILRRVALEQPDRNTRQQQVASKICLQLADYYLEEKDFPNTMKYYKEAISYSDPDKKALMKMTHLFLLMNELDSCEAQCRDLLEEPRYKDQATMVMADVMFHKQEYEKALEYFRQVLERTPDNFTALSKFIDLLRRSGKLAGAQRFLTVALEQSSRATLEPGYNFCKGLHCWHIGQPNEALKFFNKARKDNEWGERAVTNMIQICLNPDNELVGGEVLDSLEEDDSLVREKRNSEKLGVRTAEKLLKEFHPRTEHGQKRLIMLQCYCLMATRDKGNVETALGALTDMATTEKENVAVLLAMAQAYMILKQTPRARNQLKRLSKAQWTLEDAEDLQKSWLLLADLYINSGKYDIATDLLTRCLKYNKSCCKAYEYLGFIMEKEQSYKDAADNYKLAWEYSSQSSPAVGFRLAFNYLKDKKYVDAIYICHKVLKAHPTYPKMKKEILEKAQASLRP</sequence>
<feature type="repeat" description="TPR" evidence="4">
    <location>
        <begin position="451"/>
        <end position="484"/>
    </location>
</feature>
<feature type="repeat" description="TPR" evidence="4">
    <location>
        <begin position="222"/>
        <end position="255"/>
    </location>
</feature>
<dbReference type="InterPro" id="IPR011990">
    <property type="entry name" value="TPR-like_helical_dom_sf"/>
</dbReference>
<dbReference type="InterPro" id="IPR056835">
    <property type="entry name" value="ARM_TT21_5th"/>
</dbReference>
<feature type="domain" description="Tetratricopeptide repeat protein 21A/21B fifth ARM repeats" evidence="7">
    <location>
        <begin position="452"/>
        <end position="567"/>
    </location>
</feature>
<dbReference type="EMBL" id="WNTK01000011">
    <property type="protein sequence ID" value="KAG9476518.1"/>
    <property type="molecule type" value="Genomic_DNA"/>
</dbReference>
<evidence type="ECO:0000256" key="3">
    <source>
        <dbReference type="ARBA" id="ARBA00022803"/>
    </source>
</evidence>
<dbReference type="Pfam" id="PF25068">
    <property type="entry name" value="ARM_TT21_4th"/>
    <property type="match status" value="1"/>
</dbReference>
<dbReference type="InterPro" id="IPR040364">
    <property type="entry name" value="TTC21A/TTC21B"/>
</dbReference>